<dbReference type="EMBL" id="JAVDWV010000009">
    <property type="protein sequence ID" value="MDR7155359.1"/>
    <property type="molecule type" value="Genomic_DNA"/>
</dbReference>
<evidence type="ECO:0000313" key="3">
    <source>
        <dbReference type="EMBL" id="MDR7155359.1"/>
    </source>
</evidence>
<dbReference type="NCBIfam" id="NF033223">
    <property type="entry name" value="YHYH_alt"/>
    <property type="match status" value="1"/>
</dbReference>
<dbReference type="Pfam" id="PF05901">
    <property type="entry name" value="Excalibur"/>
    <property type="match status" value="1"/>
</dbReference>
<dbReference type="InterPro" id="IPR047773">
    <property type="entry name" value="YHYH_dom_bact"/>
</dbReference>
<dbReference type="RefSeq" id="WP_310224587.1">
    <property type="nucleotide sequence ID" value="NZ_JAVDWV010000009.1"/>
</dbReference>
<gene>
    <name evidence="3" type="ORF">J2W40_002186</name>
</gene>
<feature type="domain" description="Excalibur calcium-binding" evidence="2">
    <location>
        <begin position="61"/>
        <end position="97"/>
    </location>
</feature>
<feature type="compositionally biased region" description="Basic and acidic residues" evidence="1">
    <location>
        <begin position="83"/>
        <end position="97"/>
    </location>
</feature>
<reference evidence="3 4" key="1">
    <citation type="submission" date="2023-07" db="EMBL/GenBank/DDBJ databases">
        <title>Sorghum-associated microbial communities from plants grown in Nebraska, USA.</title>
        <authorList>
            <person name="Schachtman D."/>
        </authorList>
    </citation>
    <scope>NUCLEOTIDE SEQUENCE [LARGE SCALE GENOMIC DNA]</scope>
    <source>
        <strain evidence="3 4">4256</strain>
    </source>
</reference>
<feature type="region of interest" description="Disordered" evidence="1">
    <location>
        <begin position="72"/>
        <end position="97"/>
    </location>
</feature>
<evidence type="ECO:0000256" key="1">
    <source>
        <dbReference type="SAM" id="MobiDB-lite"/>
    </source>
</evidence>
<name>A0ABU1X1D6_SPHXE</name>
<proteinExistence type="predicted"/>
<dbReference type="SMART" id="SM00894">
    <property type="entry name" value="Excalibur"/>
    <property type="match status" value="1"/>
</dbReference>
<evidence type="ECO:0000259" key="2">
    <source>
        <dbReference type="SMART" id="SM00894"/>
    </source>
</evidence>
<organism evidence="3 4">
    <name type="scientific">Sphingobium xenophagum</name>
    <dbReference type="NCBI Taxonomy" id="121428"/>
    <lineage>
        <taxon>Bacteria</taxon>
        <taxon>Pseudomonadati</taxon>
        <taxon>Pseudomonadota</taxon>
        <taxon>Alphaproteobacteria</taxon>
        <taxon>Sphingomonadales</taxon>
        <taxon>Sphingomonadaceae</taxon>
        <taxon>Sphingobium</taxon>
    </lineage>
</organism>
<dbReference type="InterPro" id="IPR008613">
    <property type="entry name" value="Excalibur_Ca-bd_domain"/>
</dbReference>
<comment type="caution">
    <text evidence="3">The sequence shown here is derived from an EMBL/GenBank/DDBJ whole genome shotgun (WGS) entry which is preliminary data.</text>
</comment>
<accession>A0ABU1X1D6</accession>
<sequence length="97" mass="10099">MRPAWIIGLWGCFADAAFAHGGGLNAEGCHNDRKNGGYHCHRAPSAPARQPQTAISERQIAFANCTAARAAGAAPVRAGDPGYGRHLDRDGDGVGCE</sequence>
<evidence type="ECO:0000313" key="4">
    <source>
        <dbReference type="Proteomes" id="UP001267638"/>
    </source>
</evidence>
<protein>
    <recommendedName>
        <fullName evidence="2">Excalibur calcium-binding domain-containing protein</fullName>
    </recommendedName>
</protein>
<keyword evidence="4" id="KW-1185">Reference proteome</keyword>
<dbReference type="Proteomes" id="UP001267638">
    <property type="component" value="Unassembled WGS sequence"/>
</dbReference>